<dbReference type="PROSITE" id="PS50088">
    <property type="entry name" value="ANK_REPEAT"/>
    <property type="match status" value="5"/>
</dbReference>
<gene>
    <name evidence="5" type="primary">ANKRD17</name>
    <name evidence="5" type="ORF">SEUCBS140593_008481</name>
</gene>
<feature type="repeat" description="ANK" evidence="3">
    <location>
        <begin position="544"/>
        <end position="587"/>
    </location>
</feature>
<dbReference type="Proteomes" id="UP001642482">
    <property type="component" value="Unassembled WGS sequence"/>
</dbReference>
<keyword evidence="1" id="KW-0677">Repeat</keyword>
<comment type="caution">
    <text evidence="5">The sequence shown here is derived from an EMBL/GenBank/DDBJ whole genome shotgun (WGS) entry which is preliminary data.</text>
</comment>
<dbReference type="InterPro" id="IPR002110">
    <property type="entry name" value="Ankyrin_rpt"/>
</dbReference>
<dbReference type="PANTHER" id="PTHR24198:SF165">
    <property type="entry name" value="ANKYRIN REPEAT-CONTAINING PROTEIN-RELATED"/>
    <property type="match status" value="1"/>
</dbReference>
<evidence type="ECO:0000313" key="6">
    <source>
        <dbReference type="Proteomes" id="UP001642482"/>
    </source>
</evidence>
<evidence type="ECO:0000313" key="5">
    <source>
        <dbReference type="EMBL" id="CAK7233077.1"/>
    </source>
</evidence>
<evidence type="ECO:0000256" key="4">
    <source>
        <dbReference type="SAM" id="SignalP"/>
    </source>
</evidence>
<keyword evidence="2 3" id="KW-0040">ANK repeat</keyword>
<organism evidence="5 6">
    <name type="scientific">Sporothrix eucalyptigena</name>
    <dbReference type="NCBI Taxonomy" id="1812306"/>
    <lineage>
        <taxon>Eukaryota</taxon>
        <taxon>Fungi</taxon>
        <taxon>Dikarya</taxon>
        <taxon>Ascomycota</taxon>
        <taxon>Pezizomycotina</taxon>
        <taxon>Sordariomycetes</taxon>
        <taxon>Sordariomycetidae</taxon>
        <taxon>Ophiostomatales</taxon>
        <taxon>Ophiostomataceae</taxon>
        <taxon>Sporothrix</taxon>
    </lineage>
</organism>
<dbReference type="Pfam" id="PF00023">
    <property type="entry name" value="Ank"/>
    <property type="match status" value="4"/>
</dbReference>
<reference evidence="5 6" key="1">
    <citation type="submission" date="2024-01" db="EMBL/GenBank/DDBJ databases">
        <authorList>
            <person name="Allen C."/>
            <person name="Tagirdzhanova G."/>
        </authorList>
    </citation>
    <scope>NUCLEOTIDE SEQUENCE [LARGE SCALE GENOMIC DNA]</scope>
</reference>
<evidence type="ECO:0000256" key="1">
    <source>
        <dbReference type="ARBA" id="ARBA00022737"/>
    </source>
</evidence>
<accession>A0ABP0CLV1</accession>
<dbReference type="SMART" id="SM00248">
    <property type="entry name" value="ANK"/>
    <property type="match status" value="13"/>
</dbReference>
<evidence type="ECO:0000256" key="2">
    <source>
        <dbReference type="ARBA" id="ARBA00023043"/>
    </source>
</evidence>
<proteinExistence type="predicted"/>
<feature type="chain" id="PRO_5045274006" evidence="4">
    <location>
        <begin position="20"/>
        <end position="804"/>
    </location>
</feature>
<feature type="repeat" description="ANK" evidence="3">
    <location>
        <begin position="275"/>
        <end position="307"/>
    </location>
</feature>
<dbReference type="Gene3D" id="1.25.40.20">
    <property type="entry name" value="Ankyrin repeat-containing domain"/>
    <property type="match status" value="4"/>
</dbReference>
<dbReference type="PROSITE" id="PS50297">
    <property type="entry name" value="ANK_REP_REGION"/>
    <property type="match status" value="3"/>
</dbReference>
<dbReference type="SUPFAM" id="SSF48403">
    <property type="entry name" value="Ankyrin repeat"/>
    <property type="match status" value="3"/>
</dbReference>
<evidence type="ECO:0000256" key="3">
    <source>
        <dbReference type="PROSITE-ProRule" id="PRU00023"/>
    </source>
</evidence>
<protein>
    <submittedName>
        <fullName evidence="5">Ankyrin repeat domain-containing protein 17</fullName>
    </submittedName>
</protein>
<dbReference type="InterPro" id="IPR036770">
    <property type="entry name" value="Ankyrin_rpt-contain_sf"/>
</dbReference>
<feature type="repeat" description="ANK" evidence="3">
    <location>
        <begin position="171"/>
        <end position="204"/>
    </location>
</feature>
<feature type="repeat" description="ANK" evidence="3">
    <location>
        <begin position="508"/>
        <end position="540"/>
    </location>
</feature>
<sequence length="804" mass="86592">MAIPLLLPVIGLFLFTALGLWQRDQRRTRDMAMSRLMNRPMYEEEPPPVDQVKKRQEDLAVAIEDSSTDDIQEILAREVDDGNADKTDYLISKVCGQWQCAISGALESRKMDIAELLCRHITEAGGTIDGKRISWHDALSGRTVEAVRFMVDHGADVNAMSPVDAYPNQTATMTPLITAARRGMPVEVLSALIEAGADVNATTGPTSGAGSAIFAALVAKNYDIARLLLKHGAVLKMRGGRFDNILQIACMITNSNMVAASLQDKVVSVDVRGGLYDTPLQAACAVGAADCAKVLLDNGANVHLEGGKYGTALQAAAASGSAECIKMLLDHGAVVYADGTGGRLGRPLQLALERGHGAAAEAILERVASFDFLKTTANDPGEQQQQKQQPQHKGILISACISGKASVVKMLLDLNLGLDVNEVNNEERTPDETGPPYRRSADYAEDDAYYLEPFVPNNNACTPLWAAVWANEGTEITDEATGTTTKTAIEMVKLLLDHGADPNLYAKAYRTPLMQAIVRGDVPVVRLLLDRGADPNLFNPDYRDGETALTLAATRGGPRERYGKDKGSVEITRLLLERGAKADAVTRHATSALSEALQHNEDEEVGKAIATLLIERGGADVNQILAKEGTTALSRVCHYGPLSYIEFLVTDLGANVNAPTPVPPPGQPDLYKNEGTSSNVTDATDVPLCEAALNGHMDIVRFLLDHGSNVHTRSPRGTALQAAYYGRQENEKKSRFYASRKPNAPKTKEEARENFKAIEALLQEHGAEGPMEGGKFGMFDMFVRDIANLVVQSAIAEGRQGGAR</sequence>
<keyword evidence="6" id="KW-1185">Reference proteome</keyword>
<dbReference type="PANTHER" id="PTHR24198">
    <property type="entry name" value="ANKYRIN REPEAT AND PROTEIN KINASE DOMAIN-CONTAINING PROTEIN"/>
    <property type="match status" value="1"/>
</dbReference>
<dbReference type="EMBL" id="CAWUHD010000118">
    <property type="protein sequence ID" value="CAK7233077.1"/>
    <property type="molecule type" value="Genomic_DNA"/>
</dbReference>
<feature type="signal peptide" evidence="4">
    <location>
        <begin position="1"/>
        <end position="19"/>
    </location>
</feature>
<dbReference type="Pfam" id="PF12796">
    <property type="entry name" value="Ank_2"/>
    <property type="match status" value="1"/>
</dbReference>
<keyword evidence="4" id="KW-0732">Signal</keyword>
<feature type="repeat" description="ANK" evidence="3">
    <location>
        <begin position="683"/>
        <end position="715"/>
    </location>
</feature>
<name>A0ABP0CLV1_9PEZI</name>